<dbReference type="InterPro" id="IPR001678">
    <property type="entry name" value="MeTrfase_RsmB-F_NOP2_dom"/>
</dbReference>
<keyword evidence="3 5" id="KW-0949">S-adenosyl-L-methionine</keyword>
<feature type="binding site" evidence="5">
    <location>
        <position position="268"/>
    </location>
    <ligand>
        <name>S-adenosyl-L-methionine</name>
        <dbReference type="ChEBI" id="CHEBI:59789"/>
    </ligand>
</feature>
<feature type="binding site" evidence="5">
    <location>
        <position position="247"/>
    </location>
    <ligand>
        <name>S-adenosyl-L-methionine</name>
        <dbReference type="ChEBI" id="CHEBI:59789"/>
    </ligand>
</feature>
<feature type="active site" description="Nucleophile" evidence="5">
    <location>
        <position position="336"/>
    </location>
</feature>
<dbReference type="Gene3D" id="3.40.50.150">
    <property type="entry name" value="Vaccinia Virus protein VP39"/>
    <property type="match status" value="1"/>
</dbReference>
<dbReference type="GO" id="GO:0032259">
    <property type="term" value="P:methylation"/>
    <property type="evidence" value="ECO:0007669"/>
    <property type="project" value="UniProtKB-KW"/>
</dbReference>
<keyword evidence="8" id="KW-1185">Reference proteome</keyword>
<dbReference type="PRINTS" id="PR02008">
    <property type="entry name" value="RCMTFAMILY"/>
</dbReference>
<dbReference type="Pfam" id="PF22458">
    <property type="entry name" value="RsmF-B_ferredox"/>
    <property type="match status" value="1"/>
</dbReference>
<feature type="domain" description="SAM-dependent MTase RsmB/NOP-type" evidence="6">
    <location>
        <begin position="133"/>
        <end position="382"/>
    </location>
</feature>
<evidence type="ECO:0000256" key="3">
    <source>
        <dbReference type="ARBA" id="ARBA00022691"/>
    </source>
</evidence>
<dbReference type="Proteomes" id="UP001597302">
    <property type="component" value="Unassembled WGS sequence"/>
</dbReference>
<dbReference type="PANTHER" id="PTHR22807:SF53">
    <property type="entry name" value="RIBOSOMAL RNA SMALL SUBUNIT METHYLTRANSFERASE B-RELATED"/>
    <property type="match status" value="1"/>
</dbReference>
<dbReference type="InterPro" id="IPR023267">
    <property type="entry name" value="RCMT"/>
</dbReference>
<dbReference type="EMBL" id="JBHTOQ010000022">
    <property type="protein sequence ID" value="MFD1481967.1"/>
    <property type="molecule type" value="Genomic_DNA"/>
</dbReference>
<dbReference type="RefSeq" id="WP_131573192.1">
    <property type="nucleotide sequence ID" value="NZ_JBHTOQ010000022.1"/>
</dbReference>
<comment type="caution">
    <text evidence="7">The sequence shown here is derived from an EMBL/GenBank/DDBJ whole genome shotgun (WGS) entry which is preliminary data.</text>
</comment>
<evidence type="ECO:0000313" key="8">
    <source>
        <dbReference type="Proteomes" id="UP001597302"/>
    </source>
</evidence>
<organism evidence="7 8">
    <name type="scientific">Paracoccus nototheniae</name>
    <dbReference type="NCBI Taxonomy" id="2489002"/>
    <lineage>
        <taxon>Bacteria</taxon>
        <taxon>Pseudomonadati</taxon>
        <taxon>Pseudomonadota</taxon>
        <taxon>Alphaproteobacteria</taxon>
        <taxon>Rhodobacterales</taxon>
        <taxon>Paracoccaceae</taxon>
        <taxon>Paracoccus</taxon>
    </lineage>
</organism>
<dbReference type="EC" id="2.1.1.-" evidence="7"/>
<keyword evidence="1 5" id="KW-0489">Methyltransferase</keyword>
<comment type="similarity">
    <text evidence="5">Belongs to the class I-like SAM-binding methyltransferase superfamily. RsmB/NOP family.</text>
</comment>
<dbReference type="PROSITE" id="PS51686">
    <property type="entry name" value="SAM_MT_RSMB_NOP"/>
    <property type="match status" value="1"/>
</dbReference>
<accession>A0ABW4DW28</accession>
<protein>
    <submittedName>
        <fullName evidence="7">RsmB/NOP family class I SAM-dependent RNA methyltransferase</fullName>
        <ecNumber evidence="7">2.1.1.-</ecNumber>
    </submittedName>
</protein>
<keyword evidence="2 5" id="KW-0808">Transferase</keyword>
<dbReference type="InterPro" id="IPR049560">
    <property type="entry name" value="MeTrfase_RsmB-F_NOP2_cat"/>
</dbReference>
<evidence type="ECO:0000256" key="4">
    <source>
        <dbReference type="ARBA" id="ARBA00022884"/>
    </source>
</evidence>
<evidence type="ECO:0000256" key="5">
    <source>
        <dbReference type="PROSITE-ProRule" id="PRU01023"/>
    </source>
</evidence>
<dbReference type="PANTHER" id="PTHR22807">
    <property type="entry name" value="NOP2 YEAST -RELATED NOL1/NOP2/FMU SUN DOMAIN-CONTAINING"/>
    <property type="match status" value="1"/>
</dbReference>
<dbReference type="Gene3D" id="3.30.70.1170">
    <property type="entry name" value="Sun protein, domain 3"/>
    <property type="match status" value="1"/>
</dbReference>
<evidence type="ECO:0000256" key="1">
    <source>
        <dbReference type="ARBA" id="ARBA00022603"/>
    </source>
</evidence>
<name>A0ABW4DW28_9RHOB</name>
<evidence type="ECO:0000313" key="7">
    <source>
        <dbReference type="EMBL" id="MFD1481967.1"/>
    </source>
</evidence>
<keyword evidence="4 5" id="KW-0694">RNA-binding</keyword>
<comment type="caution">
    <text evidence="5">Lacks conserved residue(s) required for the propagation of feature annotation.</text>
</comment>
<dbReference type="SUPFAM" id="SSF53335">
    <property type="entry name" value="S-adenosyl-L-methionine-dependent methyltransferases"/>
    <property type="match status" value="1"/>
</dbReference>
<feature type="binding site" evidence="5">
    <location>
        <position position="283"/>
    </location>
    <ligand>
        <name>S-adenosyl-L-methionine</name>
        <dbReference type="ChEBI" id="CHEBI:59789"/>
    </ligand>
</feature>
<dbReference type="InterPro" id="IPR029063">
    <property type="entry name" value="SAM-dependent_MTases_sf"/>
</dbReference>
<proteinExistence type="inferred from homology"/>
<reference evidence="8" key="1">
    <citation type="journal article" date="2019" name="Int. J. Syst. Evol. Microbiol.">
        <title>The Global Catalogue of Microorganisms (GCM) 10K type strain sequencing project: providing services to taxonomists for standard genome sequencing and annotation.</title>
        <authorList>
            <consortium name="The Broad Institute Genomics Platform"/>
            <consortium name="The Broad Institute Genome Sequencing Center for Infectious Disease"/>
            <person name="Wu L."/>
            <person name="Ma J."/>
        </authorList>
    </citation>
    <scope>NUCLEOTIDE SEQUENCE [LARGE SCALE GENOMIC DNA]</scope>
    <source>
        <strain evidence="8">CCM 8875</strain>
    </source>
</reference>
<evidence type="ECO:0000259" key="6">
    <source>
        <dbReference type="PROSITE" id="PS51686"/>
    </source>
</evidence>
<dbReference type="GO" id="GO:0008168">
    <property type="term" value="F:methyltransferase activity"/>
    <property type="evidence" value="ECO:0007669"/>
    <property type="project" value="UniProtKB-KW"/>
</dbReference>
<dbReference type="Pfam" id="PF01189">
    <property type="entry name" value="Methyltr_RsmB-F"/>
    <property type="match status" value="1"/>
</dbReference>
<evidence type="ECO:0000256" key="2">
    <source>
        <dbReference type="ARBA" id="ARBA00022679"/>
    </source>
</evidence>
<sequence length="382" mass="40277">MTPAARISAAITVLDQILSGSPAEQALLRWSRASRFAGSGDRAALRDLVFGALRRRDSLAALGGALSGRGLMIGHARQAGLSLDAIFTGIGHDPAPLSPSKAAHTPPVTLPDDLPDWLRADWTAALGDRSGAVALAMTERAPVWLRVNLARTDPARAAAALQADGIATEPAPGFPTALRVTGNDRAVARSQAYRDGLVELQDLSPQQACARLPLAPGMRVLDYCAGGGGKALALGSRQQGLTITAHDAQPARMADLPARAARAGLRIDVATRPRGPFDLVVADVPCSGSGTWRRAPDAKWRLDAAQLDRLRATQAQILDQVAPLVGPGGHLAYMTCSVLTVENDAQIDGFLARNLGFQSVDRQLWTPLDEGDGFFLGLLRRV</sequence>
<gene>
    <name evidence="7" type="ORF">ACFQ5P_11735</name>
</gene>
<dbReference type="InterPro" id="IPR054728">
    <property type="entry name" value="RsmB-like_ferredoxin"/>
</dbReference>